<keyword evidence="2" id="KW-0472">Membrane</keyword>
<accession>A0AAU9IML0</accession>
<dbReference type="AlphaFoldDB" id="A0AAU9IML0"/>
<protein>
    <submittedName>
        <fullName evidence="3">Uncharacterized protein</fullName>
    </submittedName>
</protein>
<feature type="transmembrane region" description="Helical" evidence="2">
    <location>
        <begin position="68"/>
        <end position="90"/>
    </location>
</feature>
<keyword evidence="2" id="KW-0812">Transmembrane</keyword>
<evidence type="ECO:0000313" key="3">
    <source>
        <dbReference type="EMBL" id="CAG9313408.1"/>
    </source>
</evidence>
<evidence type="ECO:0000256" key="2">
    <source>
        <dbReference type="SAM" id="Phobius"/>
    </source>
</evidence>
<name>A0AAU9IML0_9CILI</name>
<gene>
    <name evidence="3" type="ORF">BSTOLATCC_MIC8677</name>
</gene>
<organism evidence="3 4">
    <name type="scientific">Blepharisma stoltei</name>
    <dbReference type="NCBI Taxonomy" id="1481888"/>
    <lineage>
        <taxon>Eukaryota</taxon>
        <taxon>Sar</taxon>
        <taxon>Alveolata</taxon>
        <taxon>Ciliophora</taxon>
        <taxon>Postciliodesmatophora</taxon>
        <taxon>Heterotrichea</taxon>
        <taxon>Heterotrichida</taxon>
        <taxon>Blepharismidae</taxon>
        <taxon>Blepharisma</taxon>
    </lineage>
</organism>
<feature type="region of interest" description="Disordered" evidence="1">
    <location>
        <begin position="155"/>
        <end position="176"/>
    </location>
</feature>
<feature type="transmembrane region" description="Helical" evidence="2">
    <location>
        <begin position="43"/>
        <end position="61"/>
    </location>
</feature>
<feature type="transmembrane region" description="Helical" evidence="2">
    <location>
        <begin position="102"/>
        <end position="122"/>
    </location>
</feature>
<feature type="transmembrane region" description="Helical" evidence="2">
    <location>
        <begin position="20"/>
        <end position="37"/>
    </location>
</feature>
<reference evidence="3" key="1">
    <citation type="submission" date="2021-09" db="EMBL/GenBank/DDBJ databases">
        <authorList>
            <consortium name="AG Swart"/>
            <person name="Singh M."/>
            <person name="Singh A."/>
            <person name="Seah K."/>
            <person name="Emmerich C."/>
        </authorList>
    </citation>
    <scope>NUCLEOTIDE SEQUENCE</scope>
    <source>
        <strain evidence="3">ATCC30299</strain>
    </source>
</reference>
<dbReference type="EMBL" id="CAJZBQ010000010">
    <property type="protein sequence ID" value="CAG9313408.1"/>
    <property type="molecule type" value="Genomic_DNA"/>
</dbReference>
<sequence>MYCCIPSPIPENPSPQAIKLFRIIRTLVIIQVMLGIFSMFVDIWSGFLLLIGASVLYMIICSRNWCTCVFYIVLCMMDIMTCIMLVGEYFTAHSTIEGDYGILVFVSMVKFPFYTLSIYYTFLCYRELKGLFIEVVEGGGAGIIGSQAPAQAWQNARDPPRAPEPQPFQGQGYRLG</sequence>
<evidence type="ECO:0000313" key="4">
    <source>
        <dbReference type="Proteomes" id="UP001162131"/>
    </source>
</evidence>
<comment type="caution">
    <text evidence="3">The sequence shown here is derived from an EMBL/GenBank/DDBJ whole genome shotgun (WGS) entry which is preliminary data.</text>
</comment>
<proteinExistence type="predicted"/>
<evidence type="ECO:0000256" key="1">
    <source>
        <dbReference type="SAM" id="MobiDB-lite"/>
    </source>
</evidence>
<keyword evidence="4" id="KW-1185">Reference proteome</keyword>
<dbReference type="Proteomes" id="UP001162131">
    <property type="component" value="Unassembled WGS sequence"/>
</dbReference>
<keyword evidence="2" id="KW-1133">Transmembrane helix</keyword>